<evidence type="ECO:0000256" key="2">
    <source>
        <dbReference type="ARBA" id="ARBA00022692"/>
    </source>
</evidence>
<dbReference type="Gene3D" id="1.20.1250.20">
    <property type="entry name" value="MFS general substrate transporter like domains"/>
    <property type="match status" value="1"/>
</dbReference>
<feature type="transmembrane region" description="Helical" evidence="6">
    <location>
        <begin position="408"/>
        <end position="427"/>
    </location>
</feature>
<dbReference type="OrthoDB" id="3936150at2759"/>
<dbReference type="SUPFAM" id="SSF103473">
    <property type="entry name" value="MFS general substrate transporter"/>
    <property type="match status" value="1"/>
</dbReference>
<gene>
    <name evidence="8" type="ORF">ILUMI_02170</name>
</gene>
<evidence type="ECO:0000256" key="5">
    <source>
        <dbReference type="SAM" id="MobiDB-lite"/>
    </source>
</evidence>
<feature type="transmembrane region" description="Helical" evidence="6">
    <location>
        <begin position="380"/>
        <end position="401"/>
    </location>
</feature>
<feature type="transmembrane region" description="Helical" evidence="6">
    <location>
        <begin position="235"/>
        <end position="258"/>
    </location>
</feature>
<dbReference type="AlphaFoldDB" id="A0A8K0DDY0"/>
<dbReference type="PROSITE" id="PS50850">
    <property type="entry name" value="MFS"/>
    <property type="match status" value="1"/>
</dbReference>
<dbReference type="Pfam" id="PF00083">
    <property type="entry name" value="Sugar_tr"/>
    <property type="match status" value="1"/>
</dbReference>
<dbReference type="GO" id="GO:0022857">
    <property type="term" value="F:transmembrane transporter activity"/>
    <property type="evidence" value="ECO:0007669"/>
    <property type="project" value="InterPro"/>
</dbReference>
<dbReference type="InterPro" id="IPR020846">
    <property type="entry name" value="MFS_dom"/>
</dbReference>
<sequence>MFVTLKIKNQLIVFPIITHKKDHSIIMGYDDVIPLLGDFGRYQRRIYLLLCLPAILCAFHKLGNVFLQAKPDHRCQLITELPNASYVLPPDILNASFPYISKTQKYSSCSMLQDNKIVPCEAYIYDDRKYESSTVIEWNMVCDQSYLRALGDALFMLGVMLGSIIFGDLSDRFGRKLIFFISLVVQVIFGVLAAIAPEYWTFTISRAIVGATTSGVFLVAYVIAMEMVGPKYRLFAGVICQMFFSFGYMLTAAFAYFITEWRSLQIALTMPGVVFFCYWWFIPESARWLLTKNRLQESMKLIQVAAKENKVTISNEQLEQLLVGDVKPKDPNEKKATILDIFRHPSLRRRSLIIFFDWFANSMTYYGLSWNTSNLGGNDYLNFVVSGAVEFPAYTFLLFTLNKWGRKTILCGCMVTAGVALLLTMAVPDSQQWLVITLAMIGKLAITSSYGTVYIFSTEQFPTVIRNAGLGAGSTSARIGSIFAPLINLTSEAWKPFPLIIFGILSLIGGCLSLVLPETLNKQLPETIADGEQFGKVKEIPDEEEQHLKTITTEETRDIKNTDKNNTDANNSEKPLNNTKEVNS</sequence>
<feature type="transmembrane region" description="Helical" evidence="6">
    <location>
        <begin position="202"/>
        <end position="223"/>
    </location>
</feature>
<dbReference type="EMBL" id="VTPC01000880">
    <property type="protein sequence ID" value="KAF2903999.1"/>
    <property type="molecule type" value="Genomic_DNA"/>
</dbReference>
<dbReference type="GO" id="GO:0016020">
    <property type="term" value="C:membrane"/>
    <property type="evidence" value="ECO:0007669"/>
    <property type="project" value="UniProtKB-SubCell"/>
</dbReference>
<comment type="caution">
    <text evidence="8">The sequence shown here is derived from an EMBL/GenBank/DDBJ whole genome shotgun (WGS) entry which is preliminary data.</text>
</comment>
<keyword evidence="3 6" id="KW-1133">Transmembrane helix</keyword>
<evidence type="ECO:0000259" key="7">
    <source>
        <dbReference type="PROSITE" id="PS50850"/>
    </source>
</evidence>
<proteinExistence type="predicted"/>
<feature type="region of interest" description="Disordered" evidence="5">
    <location>
        <begin position="538"/>
        <end position="584"/>
    </location>
</feature>
<feature type="compositionally biased region" description="Polar residues" evidence="5">
    <location>
        <begin position="572"/>
        <end position="584"/>
    </location>
</feature>
<keyword evidence="4 6" id="KW-0472">Membrane</keyword>
<protein>
    <recommendedName>
        <fullName evidence="7">Major facilitator superfamily (MFS) profile domain-containing protein</fullName>
    </recommendedName>
</protein>
<feature type="compositionally biased region" description="Basic and acidic residues" evidence="5">
    <location>
        <begin position="538"/>
        <end position="566"/>
    </location>
</feature>
<feature type="transmembrane region" description="Helical" evidence="6">
    <location>
        <begin position="177"/>
        <end position="196"/>
    </location>
</feature>
<evidence type="ECO:0000256" key="4">
    <source>
        <dbReference type="ARBA" id="ARBA00023136"/>
    </source>
</evidence>
<name>A0A8K0DDY0_IGNLU</name>
<evidence type="ECO:0000256" key="3">
    <source>
        <dbReference type="ARBA" id="ARBA00022989"/>
    </source>
</evidence>
<evidence type="ECO:0000256" key="1">
    <source>
        <dbReference type="ARBA" id="ARBA00004141"/>
    </source>
</evidence>
<dbReference type="CDD" id="cd17317">
    <property type="entry name" value="MFS_SLC22"/>
    <property type="match status" value="1"/>
</dbReference>
<dbReference type="Proteomes" id="UP000801492">
    <property type="component" value="Unassembled WGS sequence"/>
</dbReference>
<feature type="transmembrane region" description="Helical" evidence="6">
    <location>
        <begin position="146"/>
        <end position="165"/>
    </location>
</feature>
<keyword evidence="9" id="KW-1185">Reference proteome</keyword>
<reference evidence="8" key="1">
    <citation type="submission" date="2019-08" db="EMBL/GenBank/DDBJ databases">
        <title>The genome of the North American firefly Photinus pyralis.</title>
        <authorList>
            <consortium name="Photinus pyralis genome working group"/>
            <person name="Fallon T.R."/>
            <person name="Sander Lower S.E."/>
            <person name="Weng J.-K."/>
        </authorList>
    </citation>
    <scope>NUCLEOTIDE SEQUENCE</scope>
    <source>
        <strain evidence="8">TRF0915ILg1</strain>
        <tissue evidence="8">Whole body</tissue>
    </source>
</reference>
<feature type="transmembrane region" description="Helical" evidence="6">
    <location>
        <begin position="433"/>
        <end position="456"/>
    </location>
</feature>
<keyword evidence="2 6" id="KW-0812">Transmembrane</keyword>
<dbReference type="InterPro" id="IPR005828">
    <property type="entry name" value="MFS_sugar_transport-like"/>
</dbReference>
<comment type="subcellular location">
    <subcellularLocation>
        <location evidence="1">Membrane</location>
        <topology evidence="1">Multi-pass membrane protein</topology>
    </subcellularLocation>
</comment>
<feature type="transmembrane region" description="Helical" evidence="6">
    <location>
        <begin position="499"/>
        <end position="516"/>
    </location>
</feature>
<feature type="transmembrane region" description="Helical" evidence="6">
    <location>
        <begin position="351"/>
        <end position="368"/>
    </location>
</feature>
<evidence type="ECO:0000256" key="6">
    <source>
        <dbReference type="SAM" id="Phobius"/>
    </source>
</evidence>
<evidence type="ECO:0000313" key="8">
    <source>
        <dbReference type="EMBL" id="KAF2903999.1"/>
    </source>
</evidence>
<feature type="transmembrane region" description="Helical" evidence="6">
    <location>
        <begin position="468"/>
        <end position="487"/>
    </location>
</feature>
<feature type="transmembrane region" description="Helical" evidence="6">
    <location>
        <begin position="264"/>
        <end position="282"/>
    </location>
</feature>
<dbReference type="PANTHER" id="PTHR24064">
    <property type="entry name" value="SOLUTE CARRIER FAMILY 22 MEMBER"/>
    <property type="match status" value="1"/>
</dbReference>
<feature type="transmembrane region" description="Helical" evidence="6">
    <location>
        <begin position="46"/>
        <end position="63"/>
    </location>
</feature>
<evidence type="ECO:0000313" key="9">
    <source>
        <dbReference type="Proteomes" id="UP000801492"/>
    </source>
</evidence>
<organism evidence="8 9">
    <name type="scientific">Ignelater luminosus</name>
    <name type="common">Cucubano</name>
    <name type="synonym">Pyrophorus luminosus</name>
    <dbReference type="NCBI Taxonomy" id="2038154"/>
    <lineage>
        <taxon>Eukaryota</taxon>
        <taxon>Metazoa</taxon>
        <taxon>Ecdysozoa</taxon>
        <taxon>Arthropoda</taxon>
        <taxon>Hexapoda</taxon>
        <taxon>Insecta</taxon>
        <taxon>Pterygota</taxon>
        <taxon>Neoptera</taxon>
        <taxon>Endopterygota</taxon>
        <taxon>Coleoptera</taxon>
        <taxon>Polyphaga</taxon>
        <taxon>Elateriformia</taxon>
        <taxon>Elateroidea</taxon>
        <taxon>Elateridae</taxon>
        <taxon>Agrypninae</taxon>
        <taxon>Pyrophorini</taxon>
        <taxon>Ignelater</taxon>
    </lineage>
</organism>
<accession>A0A8K0DDY0</accession>
<dbReference type="InterPro" id="IPR036259">
    <property type="entry name" value="MFS_trans_sf"/>
</dbReference>
<feature type="domain" description="Major facilitator superfamily (MFS) profile" evidence="7">
    <location>
        <begin position="46"/>
        <end position="521"/>
    </location>
</feature>